<comment type="subcellular location">
    <subcellularLocation>
        <location evidence="1">Endomembrane system</location>
        <topology evidence="1">Multi-pass membrane protein</topology>
    </subcellularLocation>
</comment>
<feature type="transmembrane region" description="Helical" evidence="7">
    <location>
        <begin position="383"/>
        <end position="399"/>
    </location>
</feature>
<feature type="region of interest" description="Disordered" evidence="6">
    <location>
        <begin position="1"/>
        <end position="43"/>
    </location>
</feature>
<evidence type="ECO:0000256" key="7">
    <source>
        <dbReference type="SAM" id="Phobius"/>
    </source>
</evidence>
<evidence type="ECO:0000313" key="8">
    <source>
        <dbReference type="EMBL" id="QIK73489.1"/>
    </source>
</evidence>
<protein>
    <submittedName>
        <fullName evidence="8">MFS transporter</fullName>
    </submittedName>
</protein>
<dbReference type="Proteomes" id="UP000501058">
    <property type="component" value="Chromosome"/>
</dbReference>
<feature type="transmembrane region" description="Helical" evidence="7">
    <location>
        <begin position="294"/>
        <end position="317"/>
    </location>
</feature>
<feature type="transmembrane region" description="Helical" evidence="7">
    <location>
        <begin position="420"/>
        <end position="444"/>
    </location>
</feature>
<dbReference type="EMBL" id="CP049865">
    <property type="protein sequence ID" value="QIK73489.1"/>
    <property type="molecule type" value="Genomic_DNA"/>
</dbReference>
<accession>A0A6G7Y9U0</accession>
<sequence>MDHQRPPRDGAAARPRRGRYRLRRPPDPEGRPDRPWPVGRGPMSEHATTALEASLPVPRRKVWAWAMWDWGTQPLNTVIITFVFSVYITSKAFGPENTTSIALSVSNAVGGLIVALIAPVLGQASDRSGNTVRNLRWQTWAIAALAACLFFVAPAPAYLWLGLGILAAASIVGEIANVNYYSLLDDVATKRDVGRVSGFGWGMGYLGGIVALMALYFGFIQPEVGLFGVTDAGGMDIRVSMLFCAVWIALFTIPTFVALRDKPKQAAPRVGVVASYRLLFASLRRLWGTSRNTVRFLIASALFRDGLAGVFAFGAVLAATTFGFSAGQVIIFGAVANVVAGVSTIAFGYLDDRIGPKRVIMISLVALCVFGVGVFALHDRGQIVFWTLGLAMCAFVGPAQSASRSFLARLIPEGRSGEIFGLYATTGRAISFLSPALFGLAIFLGSLATGSDNTQYFGILGIVVVLIAGLVMMLRVSDPAADETL</sequence>
<dbReference type="PANTHER" id="PTHR23519:SF1">
    <property type="entry name" value="AUTOPHAGY-RELATED PROTEIN 22"/>
    <property type="match status" value="1"/>
</dbReference>
<proteinExistence type="predicted"/>
<feature type="transmembrane region" description="Helical" evidence="7">
    <location>
        <begin position="239"/>
        <end position="259"/>
    </location>
</feature>
<keyword evidence="4 7" id="KW-1133">Transmembrane helix</keyword>
<keyword evidence="3 7" id="KW-0812">Transmembrane</keyword>
<dbReference type="InterPro" id="IPR036259">
    <property type="entry name" value="MFS_trans_sf"/>
</dbReference>
<dbReference type="Pfam" id="PF11700">
    <property type="entry name" value="ATG22"/>
    <property type="match status" value="1"/>
</dbReference>
<dbReference type="KEGG" id="prv:G7070_16020"/>
<evidence type="ECO:0000256" key="2">
    <source>
        <dbReference type="ARBA" id="ARBA00022448"/>
    </source>
</evidence>
<evidence type="ECO:0000256" key="5">
    <source>
        <dbReference type="ARBA" id="ARBA00023136"/>
    </source>
</evidence>
<feature type="transmembrane region" description="Helical" evidence="7">
    <location>
        <begin position="70"/>
        <end position="89"/>
    </location>
</feature>
<dbReference type="Gene3D" id="1.20.1250.20">
    <property type="entry name" value="MFS general substrate transporter like domains"/>
    <property type="match status" value="2"/>
</dbReference>
<name>A0A6G7Y9U0_9ACTN</name>
<feature type="transmembrane region" description="Helical" evidence="7">
    <location>
        <begin position="199"/>
        <end position="219"/>
    </location>
</feature>
<dbReference type="GO" id="GO:0012505">
    <property type="term" value="C:endomembrane system"/>
    <property type="evidence" value="ECO:0007669"/>
    <property type="project" value="UniProtKB-SubCell"/>
</dbReference>
<dbReference type="InterPro" id="IPR024671">
    <property type="entry name" value="Atg22-like"/>
</dbReference>
<reference evidence="8 9" key="1">
    <citation type="submission" date="2020-03" db="EMBL/GenBank/DDBJ databases">
        <title>Propioniciclava sp. nov., isolated from Hydrophilus acuminatus.</title>
        <authorList>
            <person name="Hyun D.-W."/>
            <person name="Bae J.-W."/>
        </authorList>
    </citation>
    <scope>NUCLEOTIDE SEQUENCE [LARGE SCALE GENOMIC DNA]</scope>
    <source>
        <strain evidence="8 9">HDW11</strain>
    </source>
</reference>
<feature type="compositionally biased region" description="Basic residues" evidence="6">
    <location>
        <begin position="14"/>
        <end position="23"/>
    </location>
</feature>
<feature type="transmembrane region" description="Helical" evidence="7">
    <location>
        <begin position="329"/>
        <end position="350"/>
    </location>
</feature>
<evidence type="ECO:0000256" key="4">
    <source>
        <dbReference type="ARBA" id="ARBA00022989"/>
    </source>
</evidence>
<feature type="transmembrane region" description="Helical" evidence="7">
    <location>
        <begin position="158"/>
        <end position="178"/>
    </location>
</feature>
<dbReference type="PANTHER" id="PTHR23519">
    <property type="entry name" value="AUTOPHAGY-RELATED PROTEIN 22"/>
    <property type="match status" value="1"/>
</dbReference>
<keyword evidence="2" id="KW-0813">Transport</keyword>
<evidence type="ECO:0000256" key="3">
    <source>
        <dbReference type="ARBA" id="ARBA00022692"/>
    </source>
</evidence>
<feature type="transmembrane region" description="Helical" evidence="7">
    <location>
        <begin position="456"/>
        <end position="476"/>
    </location>
</feature>
<feature type="compositionally biased region" description="Basic and acidic residues" evidence="6">
    <location>
        <begin position="24"/>
        <end position="34"/>
    </location>
</feature>
<gene>
    <name evidence="8" type="ORF">G7070_16020</name>
</gene>
<feature type="transmembrane region" description="Helical" evidence="7">
    <location>
        <begin position="134"/>
        <end position="152"/>
    </location>
</feature>
<dbReference type="AlphaFoldDB" id="A0A6G7Y9U0"/>
<feature type="transmembrane region" description="Helical" evidence="7">
    <location>
        <begin position="101"/>
        <end position="122"/>
    </location>
</feature>
<dbReference type="SUPFAM" id="SSF103473">
    <property type="entry name" value="MFS general substrate transporter"/>
    <property type="match status" value="1"/>
</dbReference>
<feature type="transmembrane region" description="Helical" evidence="7">
    <location>
        <begin position="359"/>
        <end position="377"/>
    </location>
</feature>
<evidence type="ECO:0000313" key="9">
    <source>
        <dbReference type="Proteomes" id="UP000501058"/>
    </source>
</evidence>
<dbReference type="InterPro" id="IPR050495">
    <property type="entry name" value="ATG22/LtaA_families"/>
</dbReference>
<evidence type="ECO:0000256" key="1">
    <source>
        <dbReference type="ARBA" id="ARBA00004127"/>
    </source>
</evidence>
<evidence type="ECO:0000256" key="6">
    <source>
        <dbReference type="SAM" id="MobiDB-lite"/>
    </source>
</evidence>
<keyword evidence="5 7" id="KW-0472">Membrane</keyword>
<keyword evidence="9" id="KW-1185">Reference proteome</keyword>
<organism evidence="8 9">
    <name type="scientific">Propioniciclava coleopterorum</name>
    <dbReference type="NCBI Taxonomy" id="2714937"/>
    <lineage>
        <taxon>Bacteria</taxon>
        <taxon>Bacillati</taxon>
        <taxon>Actinomycetota</taxon>
        <taxon>Actinomycetes</taxon>
        <taxon>Propionibacteriales</taxon>
        <taxon>Propionibacteriaceae</taxon>
        <taxon>Propioniciclava</taxon>
    </lineage>
</organism>